<gene>
    <name evidence="1" type="ORF">GMLC_20980</name>
</gene>
<dbReference type="AlphaFoldDB" id="A0A6V8NBC3"/>
<sequence>MSDYENGIVTKPWGYEYLMYESSKIGIWYLHIAHGRQTSLHCHPDKKTGYILLSGEAEVSFLNDSTKLNGLSKLMLREGLFHSTRALSPEGIHVIEVESPPDKENLVRLDDPYGRKEQPYEGADCVVPMTEDCVTLSEPAAGRPASYRIHDTELTLEKIEEVALLKERDPAEIILVLDGGLVSKNNEPIVSPGDVVTIATFNRLAETFRAPEGVTLMTVRKCQAFDSLKECASC</sequence>
<name>A0A6V8NBC3_9BACT</name>
<dbReference type="RefSeq" id="WP_183361075.1">
    <property type="nucleotide sequence ID" value="NZ_BLXZ01000004.1"/>
</dbReference>
<dbReference type="SUPFAM" id="SSF51182">
    <property type="entry name" value="RmlC-like cupins"/>
    <property type="match status" value="1"/>
</dbReference>
<dbReference type="InterPro" id="IPR014710">
    <property type="entry name" value="RmlC-like_jellyroll"/>
</dbReference>
<dbReference type="Proteomes" id="UP000587586">
    <property type="component" value="Unassembled WGS sequence"/>
</dbReference>
<evidence type="ECO:0000313" key="2">
    <source>
        <dbReference type="Proteomes" id="UP000587586"/>
    </source>
</evidence>
<organism evidence="1 2">
    <name type="scientific">Geomonas limicola</name>
    <dbReference type="NCBI Taxonomy" id="2740186"/>
    <lineage>
        <taxon>Bacteria</taxon>
        <taxon>Pseudomonadati</taxon>
        <taxon>Thermodesulfobacteriota</taxon>
        <taxon>Desulfuromonadia</taxon>
        <taxon>Geobacterales</taxon>
        <taxon>Geobacteraceae</taxon>
        <taxon>Geomonas</taxon>
    </lineage>
</organism>
<keyword evidence="2" id="KW-1185">Reference proteome</keyword>
<protein>
    <recommendedName>
        <fullName evidence="3">Cupin 2 conserved barrel domain-containing protein</fullName>
    </recommendedName>
</protein>
<evidence type="ECO:0008006" key="3">
    <source>
        <dbReference type="Google" id="ProtNLM"/>
    </source>
</evidence>
<accession>A0A6V8NBC3</accession>
<dbReference type="EMBL" id="BLXZ01000004">
    <property type="protein sequence ID" value="GFO68519.1"/>
    <property type="molecule type" value="Genomic_DNA"/>
</dbReference>
<dbReference type="Gene3D" id="2.60.120.10">
    <property type="entry name" value="Jelly Rolls"/>
    <property type="match status" value="1"/>
</dbReference>
<proteinExistence type="predicted"/>
<reference evidence="2" key="1">
    <citation type="submission" date="2020-06" db="EMBL/GenBank/DDBJ databases">
        <title>Draft genomic sequecing of Geomonas sp. Red745.</title>
        <authorList>
            <person name="Itoh H."/>
            <person name="Xu Z.X."/>
            <person name="Ushijima N."/>
            <person name="Masuda Y."/>
            <person name="Shiratori Y."/>
            <person name="Senoo K."/>
        </authorList>
    </citation>
    <scope>NUCLEOTIDE SEQUENCE [LARGE SCALE GENOMIC DNA]</scope>
    <source>
        <strain evidence="2">Red745</strain>
    </source>
</reference>
<dbReference type="InterPro" id="IPR011051">
    <property type="entry name" value="RmlC_Cupin_sf"/>
</dbReference>
<evidence type="ECO:0000313" key="1">
    <source>
        <dbReference type="EMBL" id="GFO68519.1"/>
    </source>
</evidence>
<comment type="caution">
    <text evidence="1">The sequence shown here is derived from an EMBL/GenBank/DDBJ whole genome shotgun (WGS) entry which is preliminary data.</text>
</comment>